<evidence type="ECO:0000256" key="5">
    <source>
        <dbReference type="PROSITE-ProRule" id="PRU00175"/>
    </source>
</evidence>
<sequence length="657" mass="73030">MADDADPDYERFLHLIGVGGDEGGDVELAEDVGFLEDDAEYEEEEEEEETEEEEEEEEQREEEDEEDDEEEEDEEVGNEESSTGRTTLRTVLYGNRSAATISSQQQAINAENFHNSAMESEDVTRRTKSGGKASQDVDKEEGDGGEVEGEWNRSEIEGLFCPICMEAWTNDGDHQICCLPCGHIYGLSCIKKWLQQKGSLGKCPQCNKKCTLKGVRVLYASRLHAVDEELQKKIRSLESRCFSLEKECSDWCKKEVEWRRREAELHKQVEHLKERITCVEGSQSETQSRSSGHIFGRNIDSKLGRREYANAFVLQKEFRIDGARLFDVDSNGENLMIARRIAGMGGQHMLTKISLLPPHEREDILLPASMKTIKDLHVSPHERVILLASLGKKLSVLSAENNHAVLTYDLPTVPWSCSWDPNNSHYMYAGLQNGMVLQFDGRQTARPVECMTGLTGNPVHTVCSLSADPTVGAGVRSVLSASSVGLCHWNFGSSEERPCLVPESENQGICISLACGDRNDDIVASFRPKLEIIGDMAASQVPLTPPVMEQAVEGSHVLYRRVGSRYQKLGASCAKVSGIRLPKSAIIDRGNQNPLFASGDEATMELVLQELPSLNVAQRVKSLNGPIRDVRYTRLLNTGLLGCLSDDNLQICSTKLQ</sequence>
<dbReference type="SUPFAM" id="SSF57850">
    <property type="entry name" value="RING/U-box"/>
    <property type="match status" value="1"/>
</dbReference>
<dbReference type="InterPro" id="IPR036322">
    <property type="entry name" value="WD40_repeat_dom_sf"/>
</dbReference>
<feature type="compositionally biased region" description="Acidic residues" evidence="6">
    <location>
        <begin position="31"/>
        <end position="78"/>
    </location>
</feature>
<evidence type="ECO:0000256" key="2">
    <source>
        <dbReference type="ARBA" id="ARBA00012483"/>
    </source>
</evidence>
<dbReference type="GO" id="GO:0061630">
    <property type="term" value="F:ubiquitin protein ligase activity"/>
    <property type="evidence" value="ECO:0007669"/>
    <property type="project" value="UniProtKB-EC"/>
</dbReference>
<protein>
    <recommendedName>
        <fullName evidence="2">RING-type E3 ubiquitin transferase</fullName>
        <ecNumber evidence="2">2.3.2.27</ecNumber>
    </recommendedName>
</protein>
<dbReference type="Proteomes" id="UP000187609">
    <property type="component" value="Unassembled WGS sequence"/>
</dbReference>
<dbReference type="PANTHER" id="PTHR16047">
    <property type="entry name" value="RFWD3 PROTEIN"/>
    <property type="match status" value="1"/>
</dbReference>
<keyword evidence="5" id="KW-0863">Zinc-finger</keyword>
<feature type="region of interest" description="Disordered" evidence="6">
    <location>
        <begin position="31"/>
        <end position="89"/>
    </location>
</feature>
<evidence type="ECO:0000256" key="1">
    <source>
        <dbReference type="ARBA" id="ARBA00000900"/>
    </source>
</evidence>
<dbReference type="InterPro" id="IPR001841">
    <property type="entry name" value="Znf_RING"/>
</dbReference>
<comment type="catalytic activity">
    <reaction evidence="1">
        <text>S-ubiquitinyl-[E2 ubiquitin-conjugating enzyme]-L-cysteine + [acceptor protein]-L-lysine = [E2 ubiquitin-conjugating enzyme]-L-cysteine + N(6)-ubiquitinyl-[acceptor protein]-L-lysine.</text>
        <dbReference type="EC" id="2.3.2.27"/>
    </reaction>
</comment>
<evidence type="ECO:0000256" key="6">
    <source>
        <dbReference type="SAM" id="MobiDB-lite"/>
    </source>
</evidence>
<name>A0A1J6J296_NICAT</name>
<feature type="compositionally biased region" description="Acidic residues" evidence="6">
    <location>
        <begin position="138"/>
        <end position="149"/>
    </location>
</feature>
<dbReference type="PROSITE" id="PS50089">
    <property type="entry name" value="ZF_RING_2"/>
    <property type="match status" value="1"/>
</dbReference>
<dbReference type="OrthoDB" id="5600418at2759"/>
<dbReference type="GO" id="GO:0008270">
    <property type="term" value="F:zinc ion binding"/>
    <property type="evidence" value="ECO:0007669"/>
    <property type="project" value="UniProtKB-KW"/>
</dbReference>
<dbReference type="EC" id="2.3.2.27" evidence="2"/>
<dbReference type="OMA" id="CLESWEM"/>
<dbReference type="InterPro" id="IPR056527">
    <property type="entry name" value="WD40_RFWD3"/>
</dbReference>
<reference evidence="8" key="1">
    <citation type="submission" date="2016-11" db="EMBL/GenBank/DDBJ databases">
        <title>The genome of Nicotiana attenuata.</title>
        <authorList>
            <person name="Xu S."/>
            <person name="Brockmoeller T."/>
            <person name="Gaquerel E."/>
            <person name="Navarro A."/>
            <person name="Kuhl H."/>
            <person name="Gase K."/>
            <person name="Ling Z."/>
            <person name="Zhou W."/>
            <person name="Kreitzer C."/>
            <person name="Stanke M."/>
            <person name="Tang H."/>
            <person name="Lyons E."/>
            <person name="Pandey P."/>
            <person name="Pandey S.P."/>
            <person name="Timmermann B."/>
            <person name="Baldwin I.T."/>
        </authorList>
    </citation>
    <scope>NUCLEOTIDE SEQUENCE [LARGE SCALE GENOMIC DNA]</scope>
    <source>
        <strain evidence="8">UT</strain>
    </source>
</reference>
<dbReference type="GO" id="GO:0016604">
    <property type="term" value="C:nuclear body"/>
    <property type="evidence" value="ECO:0007669"/>
    <property type="project" value="UniProtKB-SubCell"/>
</dbReference>
<keyword evidence="3" id="KW-0853">WD repeat</keyword>
<feature type="region of interest" description="Disordered" evidence="6">
    <location>
        <begin position="112"/>
        <end position="149"/>
    </location>
</feature>
<dbReference type="KEGG" id="nau:109229664"/>
<dbReference type="Gene3D" id="2.130.10.10">
    <property type="entry name" value="YVTN repeat-like/Quinoprotein amine dehydrogenase"/>
    <property type="match status" value="1"/>
</dbReference>
<gene>
    <name evidence="8" type="ORF">A4A49_02129</name>
</gene>
<dbReference type="AlphaFoldDB" id="A0A1J6J296"/>
<dbReference type="STRING" id="49451.A0A1J6J296"/>
<dbReference type="Gramene" id="OIT01385">
    <property type="protein sequence ID" value="OIT01385"/>
    <property type="gene ID" value="A4A49_02129"/>
</dbReference>
<dbReference type="GO" id="GO:0016567">
    <property type="term" value="P:protein ubiquitination"/>
    <property type="evidence" value="ECO:0007669"/>
    <property type="project" value="InterPro"/>
</dbReference>
<evidence type="ECO:0000256" key="3">
    <source>
        <dbReference type="ARBA" id="ARBA00022574"/>
    </source>
</evidence>
<dbReference type="InterPro" id="IPR015943">
    <property type="entry name" value="WD40/YVTN_repeat-like_dom_sf"/>
</dbReference>
<dbReference type="EMBL" id="MJEQ01037189">
    <property type="protein sequence ID" value="OIT01385.1"/>
    <property type="molecule type" value="Genomic_DNA"/>
</dbReference>
<accession>A0A1J6J296</accession>
<dbReference type="Pfam" id="PF23419">
    <property type="entry name" value="WD40_RFWD3"/>
    <property type="match status" value="1"/>
</dbReference>
<dbReference type="SMART" id="SM00184">
    <property type="entry name" value="RING"/>
    <property type="match status" value="1"/>
</dbReference>
<dbReference type="SUPFAM" id="SSF50978">
    <property type="entry name" value="WD40 repeat-like"/>
    <property type="match status" value="1"/>
</dbReference>
<keyword evidence="5" id="KW-0479">Metal-binding</keyword>
<evidence type="ECO:0000313" key="9">
    <source>
        <dbReference type="Proteomes" id="UP000187609"/>
    </source>
</evidence>
<feature type="domain" description="RING-type" evidence="7">
    <location>
        <begin position="161"/>
        <end position="207"/>
    </location>
</feature>
<dbReference type="InterPro" id="IPR013083">
    <property type="entry name" value="Znf_RING/FYVE/PHD"/>
</dbReference>
<organism evidence="8 9">
    <name type="scientific">Nicotiana attenuata</name>
    <name type="common">Coyote tobacco</name>
    <dbReference type="NCBI Taxonomy" id="49451"/>
    <lineage>
        <taxon>Eukaryota</taxon>
        <taxon>Viridiplantae</taxon>
        <taxon>Streptophyta</taxon>
        <taxon>Embryophyta</taxon>
        <taxon>Tracheophyta</taxon>
        <taxon>Spermatophyta</taxon>
        <taxon>Magnoliopsida</taxon>
        <taxon>eudicotyledons</taxon>
        <taxon>Gunneridae</taxon>
        <taxon>Pentapetalae</taxon>
        <taxon>asterids</taxon>
        <taxon>lamiids</taxon>
        <taxon>Solanales</taxon>
        <taxon>Solanaceae</taxon>
        <taxon>Nicotianoideae</taxon>
        <taxon>Nicotianeae</taxon>
        <taxon>Nicotiana</taxon>
    </lineage>
</organism>
<comment type="caution">
    <text evidence="8">The sequence shown here is derived from an EMBL/GenBank/DDBJ whole genome shotgun (WGS) entry which is preliminary data.</text>
</comment>
<keyword evidence="9" id="KW-1185">Reference proteome</keyword>
<proteinExistence type="predicted"/>
<evidence type="ECO:0000313" key="8">
    <source>
        <dbReference type="EMBL" id="OIT01385.1"/>
    </source>
</evidence>
<dbReference type="GO" id="GO:0036297">
    <property type="term" value="P:interstrand cross-link repair"/>
    <property type="evidence" value="ECO:0007669"/>
    <property type="project" value="InterPro"/>
</dbReference>
<dbReference type="SMR" id="A0A1J6J296"/>
<evidence type="ECO:0000259" key="7">
    <source>
        <dbReference type="PROSITE" id="PS50089"/>
    </source>
</evidence>
<dbReference type="InterPro" id="IPR037381">
    <property type="entry name" value="RFWD3"/>
</dbReference>
<dbReference type="PANTHER" id="PTHR16047:SF13">
    <property type="entry name" value="E3 UBIQUITIN-PROTEIN LIGASE RFWD3"/>
    <property type="match status" value="1"/>
</dbReference>
<keyword evidence="5" id="KW-0862">Zinc</keyword>
<dbReference type="CDD" id="cd16450">
    <property type="entry name" value="mRING-C3HGC3_RFWD3"/>
    <property type="match status" value="1"/>
</dbReference>
<dbReference type="Pfam" id="PF13639">
    <property type="entry name" value="zf-RING_2"/>
    <property type="match status" value="1"/>
</dbReference>
<comment type="subcellular location">
    <subcellularLocation>
        <location evidence="4">Nucleus</location>
        <location evidence="4">Nuclear body</location>
    </subcellularLocation>
</comment>
<evidence type="ECO:0000256" key="4">
    <source>
        <dbReference type="ARBA" id="ARBA00034306"/>
    </source>
</evidence>
<dbReference type="Gene3D" id="3.30.40.10">
    <property type="entry name" value="Zinc/RING finger domain, C3HC4 (zinc finger)"/>
    <property type="match status" value="1"/>
</dbReference>